<keyword evidence="4" id="KW-1185">Reference proteome</keyword>
<dbReference type="GO" id="GO:0016787">
    <property type="term" value="F:hydrolase activity"/>
    <property type="evidence" value="ECO:0007669"/>
    <property type="project" value="UniProtKB-KW"/>
</dbReference>
<dbReference type="InterPro" id="IPR051044">
    <property type="entry name" value="MAG_DAG_Lipase"/>
</dbReference>
<comment type="caution">
    <text evidence="3">The sequence shown here is derived from an EMBL/GenBank/DDBJ whole genome shotgun (WGS) entry which is preliminary data.</text>
</comment>
<dbReference type="EMBL" id="VUNN01000029">
    <property type="protein sequence ID" value="MSU07184.1"/>
    <property type="molecule type" value="Genomic_DNA"/>
</dbReference>
<evidence type="ECO:0000313" key="4">
    <source>
        <dbReference type="Proteomes" id="UP000460549"/>
    </source>
</evidence>
<dbReference type="RefSeq" id="WP_154426717.1">
    <property type="nucleotide sequence ID" value="NZ_VUNN01000029.1"/>
</dbReference>
<keyword evidence="1" id="KW-0732">Signal</keyword>
<dbReference type="PROSITE" id="PS51257">
    <property type="entry name" value="PROKAR_LIPOPROTEIN"/>
    <property type="match status" value="1"/>
</dbReference>
<keyword evidence="3" id="KW-0378">Hydrolase</keyword>
<dbReference type="Proteomes" id="UP000460549">
    <property type="component" value="Unassembled WGS sequence"/>
</dbReference>
<dbReference type="PANTHER" id="PTHR11614">
    <property type="entry name" value="PHOSPHOLIPASE-RELATED"/>
    <property type="match status" value="1"/>
</dbReference>
<dbReference type="InterPro" id="IPR022742">
    <property type="entry name" value="Hydrolase_4"/>
</dbReference>
<dbReference type="Pfam" id="PF12146">
    <property type="entry name" value="Hydrolase_4"/>
    <property type="match status" value="1"/>
</dbReference>
<dbReference type="SUPFAM" id="SSF53474">
    <property type="entry name" value="alpha/beta-Hydrolases"/>
    <property type="match status" value="1"/>
</dbReference>
<organism evidence="3 4">
    <name type="scientific">Bullifex porci</name>
    <dbReference type="NCBI Taxonomy" id="2606638"/>
    <lineage>
        <taxon>Bacteria</taxon>
        <taxon>Pseudomonadati</taxon>
        <taxon>Spirochaetota</taxon>
        <taxon>Spirochaetia</taxon>
        <taxon>Spirochaetales</taxon>
        <taxon>Spirochaetaceae</taxon>
        <taxon>Bullifex</taxon>
    </lineage>
</organism>
<feature type="domain" description="Serine aminopeptidase S33" evidence="2">
    <location>
        <begin position="86"/>
        <end position="346"/>
    </location>
</feature>
<feature type="signal peptide" evidence="1">
    <location>
        <begin position="1"/>
        <end position="21"/>
    </location>
</feature>
<feature type="chain" id="PRO_5031084487" evidence="1">
    <location>
        <begin position="22"/>
        <end position="366"/>
    </location>
</feature>
<protein>
    <submittedName>
        <fullName evidence="3">Alpha/beta hydrolase</fullName>
    </submittedName>
</protein>
<gene>
    <name evidence="3" type="ORF">FYJ80_10470</name>
</gene>
<evidence type="ECO:0000256" key="1">
    <source>
        <dbReference type="SAM" id="SignalP"/>
    </source>
</evidence>
<evidence type="ECO:0000313" key="3">
    <source>
        <dbReference type="EMBL" id="MSU07184.1"/>
    </source>
</evidence>
<dbReference type="AlphaFoldDB" id="A0A7X2PE24"/>
<sequence>MKRFILISLVTILFFSCSTTTPSGKTMNILPLDISRPDFEIVSEDNYSKTMSEEVEPYLNSIKRNGTLSSNRDGHRIYYEIFDVENEKGSVVILHGFTEFIRKYSEIIFYFNRAGYDVYMIEHYGHGYSERRADVSNELSKVAVDDFNVYTEDVKQFVDEVVLPLSRDNKLVLFGHSMGGGIATRFLEIYPDIFDFAILSSPMIGINMGAVPQWAAKFLSGSANLFGAGDGYIFGHYDWDAVEAFSDPGCPATSYPRYKYFFDMRTENEYHQTYGATWSWLNAAIKATEKMVKQSEAEKVKIPVLLFQAEFDSLVRNDKQLEFASKAERVHVVMCPDSHHEIFNSPDAIANAYWVTVFDFLDGLID</sequence>
<dbReference type="Gene3D" id="3.40.50.1820">
    <property type="entry name" value="alpha/beta hydrolase"/>
    <property type="match status" value="1"/>
</dbReference>
<evidence type="ECO:0000259" key="2">
    <source>
        <dbReference type="Pfam" id="PF12146"/>
    </source>
</evidence>
<accession>A0A7X2PE24</accession>
<reference evidence="3 4" key="1">
    <citation type="submission" date="2019-08" db="EMBL/GenBank/DDBJ databases">
        <title>In-depth cultivation of the pig gut microbiome towards novel bacterial diversity and tailored functional studies.</title>
        <authorList>
            <person name="Wylensek D."/>
            <person name="Hitch T.C.A."/>
            <person name="Clavel T."/>
        </authorList>
    </citation>
    <scope>NUCLEOTIDE SEQUENCE [LARGE SCALE GENOMIC DNA]</scope>
    <source>
        <strain evidence="3 4">NM-380-WT-3C1</strain>
    </source>
</reference>
<dbReference type="InterPro" id="IPR029058">
    <property type="entry name" value="AB_hydrolase_fold"/>
</dbReference>
<name>A0A7X2PE24_9SPIO</name>
<proteinExistence type="predicted"/>